<proteinExistence type="predicted"/>
<feature type="signal peptide" evidence="2">
    <location>
        <begin position="1"/>
        <end position="22"/>
    </location>
</feature>
<gene>
    <name evidence="3" type="ORF">CPAR00382_LOCUS118</name>
</gene>
<dbReference type="InterPro" id="IPR008160">
    <property type="entry name" value="Collagen"/>
</dbReference>
<sequence>MSKYSFQLALCVLIAGIVCSLADSNNAANAGIVESLESPDENTLLRDEVQHWSPYKVREVVGQLAETVEDLGKKLLEMPVEGPSGPPGPPGPPGLTGKTGPAGPQGPQGVEGPEGTRGPAGRGEPGKNGAPGPMGPHVCNPINVVDKI</sequence>
<accession>A0A7S4PQQ3</accession>
<dbReference type="Pfam" id="PF01391">
    <property type="entry name" value="Collagen"/>
    <property type="match status" value="1"/>
</dbReference>
<organism evidence="3">
    <name type="scientific">Cryptomonas paramaecium</name>
    <dbReference type="NCBI Taxonomy" id="2898"/>
    <lineage>
        <taxon>Eukaryota</taxon>
        <taxon>Cryptophyceae</taxon>
        <taxon>Cryptomonadales</taxon>
        <taxon>Cryptomonadaceae</taxon>
        <taxon>Cryptomonas</taxon>
    </lineage>
</organism>
<evidence type="ECO:0000256" key="1">
    <source>
        <dbReference type="SAM" id="MobiDB-lite"/>
    </source>
</evidence>
<reference evidence="3" key="1">
    <citation type="submission" date="2021-01" db="EMBL/GenBank/DDBJ databases">
        <authorList>
            <person name="Corre E."/>
            <person name="Pelletier E."/>
            <person name="Niang G."/>
            <person name="Scheremetjew M."/>
            <person name="Finn R."/>
            <person name="Kale V."/>
            <person name="Holt S."/>
            <person name="Cochrane G."/>
            <person name="Meng A."/>
            <person name="Brown T."/>
            <person name="Cohen L."/>
        </authorList>
    </citation>
    <scope>NUCLEOTIDE SEQUENCE</scope>
    <source>
        <strain evidence="3">CCAP977/2a</strain>
    </source>
</reference>
<protein>
    <submittedName>
        <fullName evidence="3">Uncharacterized protein</fullName>
    </submittedName>
</protein>
<keyword evidence="2" id="KW-0732">Signal</keyword>
<feature type="chain" id="PRO_5031096657" evidence="2">
    <location>
        <begin position="23"/>
        <end position="148"/>
    </location>
</feature>
<evidence type="ECO:0000313" key="3">
    <source>
        <dbReference type="EMBL" id="CAE2342741.1"/>
    </source>
</evidence>
<dbReference type="EMBL" id="HBKS01000150">
    <property type="protein sequence ID" value="CAE2342741.1"/>
    <property type="molecule type" value="Transcribed_RNA"/>
</dbReference>
<feature type="region of interest" description="Disordered" evidence="1">
    <location>
        <begin position="72"/>
        <end position="148"/>
    </location>
</feature>
<feature type="compositionally biased region" description="Low complexity" evidence="1">
    <location>
        <begin position="95"/>
        <end position="113"/>
    </location>
</feature>
<feature type="compositionally biased region" description="Pro residues" evidence="1">
    <location>
        <begin position="84"/>
        <end position="93"/>
    </location>
</feature>
<name>A0A7S4PQQ3_9CRYP</name>
<dbReference type="AlphaFoldDB" id="A0A7S4PQQ3"/>
<evidence type="ECO:0000256" key="2">
    <source>
        <dbReference type="SAM" id="SignalP"/>
    </source>
</evidence>